<dbReference type="PANTHER" id="PTHR38102">
    <property type="entry name" value="PERIPLASMIC CHAPERONE SPY"/>
    <property type="match status" value="1"/>
</dbReference>
<gene>
    <name evidence="6" type="ORF">Xvie_03349</name>
</gene>
<evidence type="ECO:0000256" key="2">
    <source>
        <dbReference type="ARBA" id="ARBA00008441"/>
    </source>
</evidence>
<evidence type="ECO:0000256" key="4">
    <source>
        <dbReference type="ARBA" id="ARBA00022764"/>
    </source>
</evidence>
<keyword evidence="4" id="KW-0574">Periplasm</keyword>
<comment type="caution">
    <text evidence="6">The sequence shown here is derived from an EMBL/GenBank/DDBJ whole genome shotgun (WGS) entry which is preliminary data.</text>
</comment>
<dbReference type="EMBL" id="MUBJ01000023">
    <property type="protein sequence ID" value="OTA14795.1"/>
    <property type="molecule type" value="Genomic_DNA"/>
</dbReference>
<name>A0A1Y2SA49_9GAMM</name>
<dbReference type="InterPro" id="IPR052211">
    <property type="entry name" value="Cpx_auxiliary_protein"/>
</dbReference>
<dbReference type="Proteomes" id="UP000194350">
    <property type="component" value="Unassembled WGS sequence"/>
</dbReference>
<evidence type="ECO:0000256" key="1">
    <source>
        <dbReference type="ARBA" id="ARBA00004418"/>
    </source>
</evidence>
<feature type="chain" id="PRO_5012553697" evidence="5">
    <location>
        <begin position="23"/>
        <end position="165"/>
    </location>
</feature>
<dbReference type="Pfam" id="PF07813">
    <property type="entry name" value="LTXXQ"/>
    <property type="match status" value="1"/>
</dbReference>
<evidence type="ECO:0000313" key="7">
    <source>
        <dbReference type="Proteomes" id="UP000194350"/>
    </source>
</evidence>
<dbReference type="PIRSF" id="PIRSF034445">
    <property type="entry name" value="CpxP_Spy"/>
    <property type="match status" value="1"/>
</dbReference>
<dbReference type="InterPro" id="IPR012899">
    <property type="entry name" value="LTXXQ"/>
</dbReference>
<keyword evidence="7" id="KW-1185">Reference proteome</keyword>
<dbReference type="GO" id="GO:0051082">
    <property type="term" value="F:unfolded protein binding"/>
    <property type="evidence" value="ECO:0007669"/>
    <property type="project" value="TreeGrafter"/>
</dbReference>
<reference evidence="6 7" key="1">
    <citation type="submission" date="2016-10" db="EMBL/GenBank/DDBJ databases">
        <title>Systematic genetic and metabolomic analysis of Xenorhabdus and Photorhabdus spp., highlights the requirements for a dual symbiotic and pathogenic life style.</title>
        <authorList>
            <person name="Tobias N.J."/>
            <person name="Wolff H."/>
            <person name="Djahanschiri B."/>
            <person name="Pidot S.J."/>
            <person name="Stinear T.P."/>
            <person name="Ebersberger I."/>
            <person name="Bode H.B."/>
        </authorList>
    </citation>
    <scope>NUCLEOTIDE SEQUENCE [LARGE SCALE GENOMIC DNA]</scope>
    <source>
        <strain evidence="6 7">DSM 22392</strain>
    </source>
</reference>
<dbReference type="AlphaFoldDB" id="A0A1Y2SA49"/>
<dbReference type="RefSeq" id="WP_086110278.1">
    <property type="nucleotide sequence ID" value="NZ_CAWNGD010000066.1"/>
</dbReference>
<dbReference type="CDD" id="cd09916">
    <property type="entry name" value="CpxP_like"/>
    <property type="match status" value="1"/>
</dbReference>
<dbReference type="GO" id="GO:0030288">
    <property type="term" value="C:outer membrane-bounded periplasmic space"/>
    <property type="evidence" value="ECO:0007669"/>
    <property type="project" value="TreeGrafter"/>
</dbReference>
<comment type="similarity">
    <text evidence="2">Belongs to the CpxP/Spy family.</text>
</comment>
<protein>
    <submittedName>
        <fullName evidence="6">Periplasmic protein, negative regulator of cpxR</fullName>
    </submittedName>
</protein>
<accession>A0A1Y2SA49</accession>
<evidence type="ECO:0000313" key="6">
    <source>
        <dbReference type="EMBL" id="OTA14795.1"/>
    </source>
</evidence>
<dbReference type="OrthoDB" id="6505017at2"/>
<feature type="signal peptide" evidence="5">
    <location>
        <begin position="1"/>
        <end position="22"/>
    </location>
</feature>
<evidence type="ECO:0000256" key="3">
    <source>
        <dbReference type="ARBA" id="ARBA00022729"/>
    </source>
</evidence>
<dbReference type="STRING" id="351656.Xvie_03349"/>
<comment type="subcellular location">
    <subcellularLocation>
        <location evidence="1">Periplasm</location>
    </subcellularLocation>
</comment>
<sequence length="165" mass="18979">MRNIAILALASMFVLGTTKALAETADADHVPEASSSSDCMQGDYKRSFSYYWGSQYNYSHILGGIVLTEQQRRQILSLAKDQHGYEQPLVDMRDARLKLDELLTTETFDEAEIRLLLEKIAENNVLLSIEILRFNNQVYQLLTPEQKTLLKKRYKTDKCITRKVD</sequence>
<keyword evidence="3 5" id="KW-0732">Signal</keyword>
<proteinExistence type="inferred from homology"/>
<dbReference type="Gene3D" id="1.20.120.1490">
    <property type="match status" value="1"/>
</dbReference>
<organism evidence="6 7">
    <name type="scientific">Xenorhabdus vietnamensis</name>
    <dbReference type="NCBI Taxonomy" id="351656"/>
    <lineage>
        <taxon>Bacteria</taxon>
        <taxon>Pseudomonadati</taxon>
        <taxon>Pseudomonadota</taxon>
        <taxon>Gammaproteobacteria</taxon>
        <taxon>Enterobacterales</taxon>
        <taxon>Morganellaceae</taxon>
        <taxon>Xenorhabdus</taxon>
    </lineage>
</organism>
<evidence type="ECO:0000256" key="5">
    <source>
        <dbReference type="SAM" id="SignalP"/>
    </source>
</evidence>
<dbReference type="PANTHER" id="PTHR38102:SF1">
    <property type="entry name" value="PERIPLASMIC CHAPERONE SPY"/>
    <property type="match status" value="1"/>
</dbReference>